<protein>
    <submittedName>
        <fullName evidence="1">Uncharacterized protein</fullName>
    </submittedName>
</protein>
<name>A0ACC1NP95_9PEZI</name>
<sequence length="611" mass="69082">MDTTEVIIVGAGPAGLALSLFLSKLKVKSVVLEKDLEITEDPRGIAITHDAVRICWDLGLAEDMAKISHELPHFNFHKTSFLNAPFFSVDACSDGFAQALPSAIFHIQPMFELAMREKLNSSQYCELRSGCTVTGREQDGTDIIAMYTDAKGQPKKIRGAWLIGADGKRGVVRKHFLEPTAGIRQVESAYKYDGIWVAANLKISLPTPGTHPDFPLWKLGYTPDRVYDLFWPIGWHFGSPPGKPLAAGRFGPHEARLWRHEFAQNDWNDTMDAEELLWEHLTPMITRKRDKGTIFPFGEVVYPRDCIEIRRCRPFHFMHKIVNKWFDDRTILIGDAAHVFPPFGGQGIASGLRDAQQLAWRLMLLQRLPDVNRSICDNVLQAWAQERTHSVKFAATFTGSNGQLCNYGDSWRFWMLRNIKWAIRKIPYLPQLPEPLARHEARGFTTVDGGFFSSKHNGGGRLPQVYLSSRRTGPTLSDFILTPEHTVMTLVVISADDPTDDMAEARKALQEARINEAVLDCDSIKFVRPKPDTDATDTLDIYYPTPIEQLAEAGIPIRPLYAPSNLFSRLSPRTRFVILRADFFTFGLAKNYLELVECIAHLKHRLSYETS</sequence>
<comment type="caution">
    <text evidence="1">The sequence shown here is derived from an EMBL/GenBank/DDBJ whole genome shotgun (WGS) entry which is preliminary data.</text>
</comment>
<dbReference type="Proteomes" id="UP001143856">
    <property type="component" value="Unassembled WGS sequence"/>
</dbReference>
<gene>
    <name evidence="1" type="ORF">NUW58_g6971</name>
</gene>
<reference evidence="1" key="1">
    <citation type="submission" date="2022-10" db="EMBL/GenBank/DDBJ databases">
        <title>Genome Sequence of Xylaria curta.</title>
        <authorList>
            <person name="Buettner E."/>
        </authorList>
    </citation>
    <scope>NUCLEOTIDE SEQUENCE</scope>
    <source>
        <strain evidence="1">Babe10</strain>
    </source>
</reference>
<evidence type="ECO:0000313" key="2">
    <source>
        <dbReference type="Proteomes" id="UP001143856"/>
    </source>
</evidence>
<proteinExistence type="predicted"/>
<evidence type="ECO:0000313" key="1">
    <source>
        <dbReference type="EMBL" id="KAJ2980336.1"/>
    </source>
</evidence>
<dbReference type="EMBL" id="JAPDGR010001696">
    <property type="protein sequence ID" value="KAJ2980336.1"/>
    <property type="molecule type" value="Genomic_DNA"/>
</dbReference>
<organism evidence="1 2">
    <name type="scientific">Xylaria curta</name>
    <dbReference type="NCBI Taxonomy" id="42375"/>
    <lineage>
        <taxon>Eukaryota</taxon>
        <taxon>Fungi</taxon>
        <taxon>Dikarya</taxon>
        <taxon>Ascomycota</taxon>
        <taxon>Pezizomycotina</taxon>
        <taxon>Sordariomycetes</taxon>
        <taxon>Xylariomycetidae</taxon>
        <taxon>Xylariales</taxon>
        <taxon>Xylariaceae</taxon>
        <taxon>Xylaria</taxon>
    </lineage>
</organism>
<keyword evidence="2" id="KW-1185">Reference proteome</keyword>
<accession>A0ACC1NP95</accession>